<evidence type="ECO:0000256" key="9">
    <source>
        <dbReference type="ARBA" id="ARBA00022989"/>
    </source>
</evidence>
<evidence type="ECO:0000256" key="7">
    <source>
        <dbReference type="ARBA" id="ARBA00022842"/>
    </source>
</evidence>
<dbReference type="InterPro" id="IPR006544">
    <property type="entry name" value="P-type_TPase_V"/>
</dbReference>
<comment type="caution">
    <text evidence="14">The sequence shown here is derived from an EMBL/GenBank/DDBJ whole genome shotgun (WGS) entry which is preliminary data.</text>
</comment>
<feature type="transmembrane region" description="Helical" evidence="11">
    <location>
        <begin position="35"/>
        <end position="57"/>
    </location>
</feature>
<evidence type="ECO:0000256" key="8">
    <source>
        <dbReference type="ARBA" id="ARBA00022967"/>
    </source>
</evidence>
<evidence type="ECO:0000256" key="1">
    <source>
        <dbReference type="ARBA" id="ARBA00004141"/>
    </source>
</evidence>
<evidence type="ECO:0000313" key="14">
    <source>
        <dbReference type="EMBL" id="PJF18468.1"/>
    </source>
</evidence>
<keyword evidence="15" id="KW-1185">Reference proteome</keyword>
<dbReference type="NCBIfam" id="TIGR01494">
    <property type="entry name" value="ATPase_P-type"/>
    <property type="match status" value="1"/>
</dbReference>
<dbReference type="GO" id="GO:0019829">
    <property type="term" value="F:ATPase-coupled monoatomic cation transmembrane transporter activity"/>
    <property type="evidence" value="ECO:0007669"/>
    <property type="project" value="TreeGrafter"/>
</dbReference>
<dbReference type="SUPFAM" id="SSF81653">
    <property type="entry name" value="Calcium ATPase, transduction domain A"/>
    <property type="match status" value="1"/>
</dbReference>
<feature type="domain" description="P-type ATPase A" evidence="12">
    <location>
        <begin position="256"/>
        <end position="381"/>
    </location>
</feature>
<dbReference type="Gene3D" id="3.40.50.1000">
    <property type="entry name" value="HAD superfamily/HAD-like"/>
    <property type="match status" value="1"/>
</dbReference>
<dbReference type="GO" id="GO:0005524">
    <property type="term" value="F:ATP binding"/>
    <property type="evidence" value="ECO:0007669"/>
    <property type="project" value="UniProtKB-KW"/>
</dbReference>
<evidence type="ECO:0000259" key="12">
    <source>
        <dbReference type="Pfam" id="PF00122"/>
    </source>
</evidence>
<feature type="transmembrane region" description="Helical" evidence="11">
    <location>
        <begin position="1049"/>
        <end position="1071"/>
    </location>
</feature>
<dbReference type="GO" id="GO:0005789">
    <property type="term" value="C:endoplasmic reticulum membrane"/>
    <property type="evidence" value="ECO:0007669"/>
    <property type="project" value="TreeGrafter"/>
</dbReference>
<keyword evidence="8" id="KW-1278">Translocase</keyword>
<dbReference type="InterPro" id="IPR044492">
    <property type="entry name" value="P_typ_ATPase_HD_dom"/>
</dbReference>
<dbReference type="NCBIfam" id="TIGR01657">
    <property type="entry name" value="P-ATPase-V"/>
    <property type="match status" value="1"/>
</dbReference>
<feature type="transmembrane region" description="Helical" evidence="11">
    <location>
        <begin position="970"/>
        <end position="988"/>
    </location>
</feature>
<dbReference type="InterPro" id="IPR023298">
    <property type="entry name" value="ATPase_P-typ_TM_dom_sf"/>
</dbReference>
<protein>
    <submittedName>
        <fullName evidence="14">Cation-transporting ATPase</fullName>
    </submittedName>
</protein>
<dbReference type="PANTHER" id="PTHR45630:SF7">
    <property type="entry name" value="ENDOPLASMIC RETICULUM TRANSMEMBRANE HELIX TRANSLOCASE"/>
    <property type="match status" value="1"/>
</dbReference>
<evidence type="ECO:0000313" key="15">
    <source>
        <dbReference type="Proteomes" id="UP000240830"/>
    </source>
</evidence>
<feature type="transmembrane region" description="Helical" evidence="11">
    <location>
        <begin position="1009"/>
        <end position="1029"/>
    </location>
</feature>
<dbReference type="InterPro" id="IPR036412">
    <property type="entry name" value="HAD-like_sf"/>
</dbReference>
<evidence type="ECO:0000256" key="4">
    <source>
        <dbReference type="ARBA" id="ARBA00022723"/>
    </source>
</evidence>
<dbReference type="Pfam" id="PF00122">
    <property type="entry name" value="E1-E2_ATPase"/>
    <property type="match status" value="1"/>
</dbReference>
<organism evidence="14 15">
    <name type="scientific">Paramicrosporidium saccamoebae</name>
    <dbReference type="NCBI Taxonomy" id="1246581"/>
    <lineage>
        <taxon>Eukaryota</taxon>
        <taxon>Fungi</taxon>
        <taxon>Fungi incertae sedis</taxon>
        <taxon>Cryptomycota</taxon>
        <taxon>Cryptomycota incertae sedis</taxon>
        <taxon>Paramicrosporidium</taxon>
    </lineage>
</organism>
<evidence type="ECO:0000256" key="6">
    <source>
        <dbReference type="ARBA" id="ARBA00022840"/>
    </source>
</evidence>
<dbReference type="AlphaFoldDB" id="A0A2H9TL25"/>
<dbReference type="Gene3D" id="3.40.1110.10">
    <property type="entry name" value="Calcium-transporting ATPase, cytoplasmic domain N"/>
    <property type="match status" value="1"/>
</dbReference>
<dbReference type="Pfam" id="PF13246">
    <property type="entry name" value="Cation_ATPase"/>
    <property type="match status" value="1"/>
</dbReference>
<reference evidence="14 15" key="1">
    <citation type="submission" date="2016-10" db="EMBL/GenBank/DDBJ databases">
        <title>The genome of Paramicrosporidium saccamoebae is the missing link in understanding Cryptomycota and Microsporidia evolution.</title>
        <authorList>
            <person name="Quandt C.A."/>
            <person name="Beaudet D."/>
            <person name="Corsaro D."/>
            <person name="Michel R."/>
            <person name="Corradi N."/>
            <person name="James T."/>
        </authorList>
    </citation>
    <scope>NUCLEOTIDE SEQUENCE [LARGE SCALE GENOMIC DNA]</scope>
    <source>
        <strain evidence="14 15">KSL3</strain>
    </source>
</reference>
<evidence type="ECO:0000256" key="3">
    <source>
        <dbReference type="ARBA" id="ARBA00022692"/>
    </source>
</evidence>
<feature type="transmembrane region" description="Helical" evidence="11">
    <location>
        <begin position="395"/>
        <end position="418"/>
    </location>
</feature>
<dbReference type="Pfam" id="PF23143">
    <property type="entry name" value="2TM_P5A-ATPase"/>
    <property type="match status" value="1"/>
</dbReference>
<evidence type="ECO:0000256" key="10">
    <source>
        <dbReference type="ARBA" id="ARBA00023136"/>
    </source>
</evidence>
<dbReference type="Proteomes" id="UP000240830">
    <property type="component" value="Unassembled WGS sequence"/>
</dbReference>
<dbReference type="Gene3D" id="2.70.150.10">
    <property type="entry name" value="Calcium-transporting ATPase, cytoplasmic transduction domain A"/>
    <property type="match status" value="1"/>
</dbReference>
<sequence length="1140" mass="126775">LVPGLAMKGYPCNLVQSGKIQDASLHVRRPFKKRLYVMPFVVAYSSWVLLAAYLTSVGRWEDLWYALLVAIAGVHFLTVMACQWSVNFDAFVTCYSAGLDYAEMILVSPREHGGKAALAPLNRNAGEMNFVFQRMKFIYRENKKCFSKLEYPSSLLLGDYDKATGLNEAQAEKAKTYFGKNRFEMPMPTFIELFKEHAVAPFFVFQVFCVGLWCLDEFWYYSVFTLVMLVMFESTVVGQRLKNMTEFRAMSLPNVDVKVKRSGKWVSQKTEELLPGDLVLLEGTGGEEITVPCDLVLIDGTCIVNEAMISGESTPMLKESIREARQEEEFERPLDLDLDRSHLLFGGTKILQITKNTENGCVAFVMRTGFSTLQGKLVRTMMFTSERMTANNLEAFAFILFLLIFALAAAGYVLYYAWNDPTRSKFKLLLEGALIITAVVPPELPMELSLAVNNSLMALSKFAIFCMEPFRIPLAGKLDVCCFDKTGTLTGENLVVKGVAGINDDHEAVLSDIENIPTNTHMVIGTCHSLFKVGDKVVGDPMEKTALAFAKWTMSSNDTLQNGKRTARILHRFPFSSALKRMSCLVQTGSSIMVTCKGAPEVVEAMLTNIPSWYREAFTHLAHSGARVLALAHKTLPSTFSNEQAKHYQREKAESGLTFAGFLIFHCPLKPDSKEAVRALKESLHHVVMITGDNVLTAVHTAFELEMVRKPVLLLQESGEGVEAGLGIGVDIFDRHDPTAVPPKIFLTMGMDFSGYDLAMTGGAVDIMAKRNQQLLKEIITRVTVFARASPSQKELILTTYKTLGHTTLMCGDGTNDVGALKQSHVGVALLDGKPEDLPKIIKQMQTVNMKKRQIAMEKSRLAMEQKWAGNIDGAGNLDTRRRQFEIQKKIEAMTMSLEEEEAPMVRLGDASVAAPFTSKISTISAVCNLVRQGRCTLVTTMQMYKILALNSLISAYGLSVLHLEGIRYGDFQVTVTGMLLASCFLFLSKAQPIEKLAAKRPQPNIFNWYVLMSVLLQFLLHVSVLYYVVSAASRWSFKIWVDENTRFVPGLVNTTVYLISLLMQVSTFVVNYQRGIIGKSAIEEQFGHGQRHCCGGCQRTVSRIQRMAAISAHAADGADEAAGSHGSGFWRLPAYRVRV</sequence>
<name>A0A2H9TL25_9FUNG</name>
<proteinExistence type="inferred from homology"/>
<feature type="transmembrane region" description="Helical" evidence="11">
    <location>
        <begin position="219"/>
        <end position="238"/>
    </location>
</feature>
<keyword evidence="4" id="KW-0479">Metal-binding</keyword>
<dbReference type="GO" id="GO:0046872">
    <property type="term" value="F:metal ion binding"/>
    <property type="evidence" value="ECO:0007669"/>
    <property type="project" value="UniProtKB-KW"/>
</dbReference>
<dbReference type="SFLD" id="SFLDG00002">
    <property type="entry name" value="C1.7:_P-type_atpase_like"/>
    <property type="match status" value="1"/>
</dbReference>
<comment type="similarity">
    <text evidence="2">Belongs to the cation transport ATPase (P-type) (TC 3.A.3) family. Type V subfamily.</text>
</comment>
<dbReference type="OrthoDB" id="48943at2759"/>
<dbReference type="InterPro" id="IPR057255">
    <property type="entry name" value="2TM_P5A-ATPase"/>
</dbReference>
<evidence type="ECO:0000259" key="13">
    <source>
        <dbReference type="Pfam" id="PF23143"/>
    </source>
</evidence>
<dbReference type="SUPFAM" id="SSF81665">
    <property type="entry name" value="Calcium ATPase, transmembrane domain M"/>
    <property type="match status" value="1"/>
</dbReference>
<keyword evidence="5" id="KW-0547">Nucleotide-binding</keyword>
<dbReference type="SUPFAM" id="SSF81660">
    <property type="entry name" value="Metal cation-transporting ATPase, ATP-binding domain N"/>
    <property type="match status" value="1"/>
</dbReference>
<dbReference type="InterPro" id="IPR023214">
    <property type="entry name" value="HAD_sf"/>
</dbReference>
<dbReference type="InterPro" id="IPR008250">
    <property type="entry name" value="ATPase_P-typ_transduc_dom_A_sf"/>
</dbReference>
<dbReference type="SFLD" id="SFLDS00003">
    <property type="entry name" value="Haloacid_Dehalogenase"/>
    <property type="match status" value="1"/>
</dbReference>
<keyword evidence="7" id="KW-0460">Magnesium</keyword>
<dbReference type="SFLD" id="SFLDF00027">
    <property type="entry name" value="p-type_atpase"/>
    <property type="match status" value="1"/>
</dbReference>
<dbReference type="InterPro" id="IPR059000">
    <property type="entry name" value="ATPase_P-type_domA"/>
</dbReference>
<dbReference type="PRINTS" id="PR00119">
    <property type="entry name" value="CATATPASE"/>
</dbReference>
<accession>A0A2H9TL25</accession>
<dbReference type="GO" id="GO:0006874">
    <property type="term" value="P:intracellular calcium ion homeostasis"/>
    <property type="evidence" value="ECO:0007669"/>
    <property type="project" value="TreeGrafter"/>
</dbReference>
<gene>
    <name evidence="14" type="ORF">PSACC_01715</name>
</gene>
<dbReference type="EMBL" id="MTSL01000122">
    <property type="protein sequence ID" value="PJF18468.1"/>
    <property type="molecule type" value="Genomic_DNA"/>
</dbReference>
<dbReference type="GO" id="GO:0015662">
    <property type="term" value="F:P-type ion transporter activity"/>
    <property type="evidence" value="ECO:0007669"/>
    <property type="project" value="TreeGrafter"/>
</dbReference>
<dbReference type="InterPro" id="IPR001757">
    <property type="entry name" value="P_typ_ATPase"/>
</dbReference>
<feature type="transmembrane region" description="Helical" evidence="11">
    <location>
        <begin position="63"/>
        <end position="82"/>
    </location>
</feature>
<dbReference type="PANTHER" id="PTHR45630">
    <property type="entry name" value="CATION-TRANSPORTING ATPASE-RELATED"/>
    <property type="match status" value="1"/>
</dbReference>
<keyword evidence="6" id="KW-0067">ATP-binding</keyword>
<dbReference type="GO" id="GO:0016887">
    <property type="term" value="F:ATP hydrolysis activity"/>
    <property type="evidence" value="ECO:0007669"/>
    <property type="project" value="InterPro"/>
</dbReference>
<keyword evidence="3 11" id="KW-0812">Transmembrane</keyword>
<feature type="non-terminal residue" evidence="14">
    <location>
        <position position="1"/>
    </location>
</feature>
<keyword evidence="10 11" id="KW-0472">Membrane</keyword>
<evidence type="ECO:0000256" key="11">
    <source>
        <dbReference type="SAM" id="Phobius"/>
    </source>
</evidence>
<dbReference type="InterPro" id="IPR023299">
    <property type="entry name" value="ATPase_P-typ_cyto_dom_N"/>
</dbReference>
<keyword evidence="9 11" id="KW-1133">Transmembrane helix</keyword>
<comment type="subcellular location">
    <subcellularLocation>
        <location evidence="1">Membrane</location>
        <topology evidence="1">Multi-pass membrane protein</topology>
    </subcellularLocation>
</comment>
<dbReference type="STRING" id="1246581.A0A2H9TL25"/>
<feature type="domain" description="P5A-ATPase transmembrane helical hairpin" evidence="13">
    <location>
        <begin position="29"/>
        <end position="97"/>
    </location>
</feature>
<dbReference type="InterPro" id="IPR018303">
    <property type="entry name" value="ATPase_P-typ_P_site"/>
</dbReference>
<evidence type="ECO:0000256" key="5">
    <source>
        <dbReference type="ARBA" id="ARBA00022741"/>
    </source>
</evidence>
<dbReference type="SUPFAM" id="SSF56784">
    <property type="entry name" value="HAD-like"/>
    <property type="match status" value="1"/>
</dbReference>
<evidence type="ECO:0000256" key="2">
    <source>
        <dbReference type="ARBA" id="ARBA00006000"/>
    </source>
</evidence>
<dbReference type="PROSITE" id="PS00154">
    <property type="entry name" value="ATPASE_E1_E2"/>
    <property type="match status" value="1"/>
</dbReference>